<evidence type="ECO:0000313" key="7">
    <source>
        <dbReference type="EMBL" id="ENV37103.1"/>
    </source>
</evidence>
<dbReference type="EMBL" id="APPO01000013">
    <property type="protein sequence ID" value="ENV37103.1"/>
    <property type="molecule type" value="Genomic_DNA"/>
</dbReference>
<dbReference type="Pfam" id="PF00589">
    <property type="entry name" value="Phage_integrase"/>
    <property type="match status" value="1"/>
</dbReference>
<dbReference type="Proteomes" id="UP000018445">
    <property type="component" value="Unassembled WGS sequence"/>
</dbReference>
<dbReference type="InterPro" id="IPR011010">
    <property type="entry name" value="DNA_brk_join_enz"/>
</dbReference>
<sequence length="306" mass="35216">MDKIDFYLQASIRENTQKSYSSAIQHYEIEWRGLLPATADHVAHYLTDYAGVLSINTLKQRLAALSQWHTEQGFPDPTKAPIVKKVLKGIKTVHPVQEKQAKPLQLIQLKQTVDYLDQLIEQSKKSREHAKLLRYTRNKSLLLLGFWRGFRGDEITRLNIEDIEIHSGGLNCYLARTKGDRALNGQYFQVPVLSQLCPVQAYLDWLMISELTTGVVFRSINRWGKISPDALHIDSLIPLIRHIFSEAGIESAELYSAHSLRRGFAYWAADNGWDIKDLMQYVGWKNINSALRYMKSSQNFQRINID</sequence>
<dbReference type="PROSITE" id="PS51900">
    <property type="entry name" value="CB"/>
    <property type="match status" value="1"/>
</dbReference>
<evidence type="ECO:0000259" key="5">
    <source>
        <dbReference type="PROSITE" id="PS51898"/>
    </source>
</evidence>
<gene>
    <name evidence="7" type="ORF">F959_01911</name>
</gene>
<name>N8ZZB0_ACIVR</name>
<protein>
    <submittedName>
        <fullName evidence="7">Uncharacterized protein</fullName>
    </submittedName>
</protein>
<proteinExistence type="predicted"/>
<keyword evidence="1" id="KW-0229">DNA integration</keyword>
<feature type="domain" description="Tyr recombinase" evidence="5">
    <location>
        <begin position="106"/>
        <end position="306"/>
    </location>
</feature>
<dbReference type="eggNOG" id="COG0582">
    <property type="taxonomic scope" value="Bacteria"/>
</dbReference>
<dbReference type="PATRIC" id="fig|1191460.12.peg.1899"/>
<dbReference type="GO" id="GO:0003677">
    <property type="term" value="F:DNA binding"/>
    <property type="evidence" value="ECO:0007669"/>
    <property type="project" value="UniProtKB-UniRule"/>
</dbReference>
<dbReference type="InterPro" id="IPR052925">
    <property type="entry name" value="Phage_Integrase-like_Recomb"/>
</dbReference>
<dbReference type="PANTHER" id="PTHR34605">
    <property type="entry name" value="PHAGE_INTEGRASE DOMAIN-CONTAINING PROTEIN"/>
    <property type="match status" value="1"/>
</dbReference>
<evidence type="ECO:0000256" key="1">
    <source>
        <dbReference type="ARBA" id="ARBA00022908"/>
    </source>
</evidence>
<dbReference type="PROSITE" id="PS51898">
    <property type="entry name" value="TYR_RECOMBINASE"/>
    <property type="match status" value="1"/>
</dbReference>
<dbReference type="AlphaFoldDB" id="N8ZZB0"/>
<comment type="caution">
    <text evidence="7">The sequence shown here is derived from an EMBL/GenBank/DDBJ whole genome shotgun (WGS) entry which is preliminary data.</text>
</comment>
<keyword evidence="3" id="KW-0233">DNA recombination</keyword>
<dbReference type="SUPFAM" id="SSF56349">
    <property type="entry name" value="DNA breaking-rejoining enzymes"/>
    <property type="match status" value="1"/>
</dbReference>
<keyword evidence="2 4" id="KW-0238">DNA-binding</keyword>
<dbReference type="InterPro" id="IPR010998">
    <property type="entry name" value="Integrase_recombinase_N"/>
</dbReference>
<reference evidence="7 8" key="1">
    <citation type="submission" date="2013-02" db="EMBL/GenBank/DDBJ databases">
        <title>The Genome Sequence of Acinetobacter venetianus CIP 110063.</title>
        <authorList>
            <consortium name="The Broad Institute Genome Sequencing Platform"/>
            <consortium name="The Broad Institute Genome Sequencing Center for Infectious Disease"/>
            <person name="Cerqueira G."/>
            <person name="Feldgarden M."/>
            <person name="Courvalin P."/>
            <person name="Perichon B."/>
            <person name="Grillot-Courvalin C."/>
            <person name="Clermont D."/>
            <person name="Rocha E."/>
            <person name="Yoon E.-J."/>
            <person name="Nemec A."/>
            <person name="Walker B."/>
            <person name="Young S.K."/>
            <person name="Zeng Q."/>
            <person name="Gargeya S."/>
            <person name="Fitzgerald M."/>
            <person name="Haas B."/>
            <person name="Abouelleil A."/>
            <person name="Alvarado L."/>
            <person name="Arachchi H.M."/>
            <person name="Berlin A.M."/>
            <person name="Chapman S.B."/>
            <person name="Dewar J."/>
            <person name="Goldberg J."/>
            <person name="Griggs A."/>
            <person name="Gujja S."/>
            <person name="Hansen M."/>
            <person name="Howarth C."/>
            <person name="Imamovic A."/>
            <person name="Larimer J."/>
            <person name="McCowan C."/>
            <person name="Murphy C."/>
            <person name="Neiman D."/>
            <person name="Pearson M."/>
            <person name="Priest M."/>
            <person name="Roberts A."/>
            <person name="Saif S."/>
            <person name="Shea T."/>
            <person name="Sisk P."/>
            <person name="Sykes S."/>
            <person name="Wortman J."/>
            <person name="Nusbaum C."/>
            <person name="Birren B."/>
        </authorList>
    </citation>
    <scope>NUCLEOTIDE SEQUENCE [LARGE SCALE GENOMIC DNA]</scope>
    <source>
        <strain evidence="8">ATCC 31012 / DSM 23050 / BCRC 14357 / CCUG 45561 / CIP 110063 / KCTC 2702 / LMG 19082 / RAG-1</strain>
    </source>
</reference>
<dbReference type="SUPFAM" id="SSF47823">
    <property type="entry name" value="lambda integrase-like, N-terminal domain"/>
    <property type="match status" value="1"/>
</dbReference>
<feature type="domain" description="Core-binding (CB)" evidence="6">
    <location>
        <begin position="1"/>
        <end position="73"/>
    </location>
</feature>
<accession>N8ZZB0</accession>
<dbReference type="Gene3D" id="1.10.443.10">
    <property type="entry name" value="Intergrase catalytic core"/>
    <property type="match status" value="1"/>
</dbReference>
<dbReference type="HOGENOM" id="CLU_047407_1_1_6"/>
<dbReference type="InterPro" id="IPR013762">
    <property type="entry name" value="Integrase-like_cat_sf"/>
</dbReference>
<evidence type="ECO:0000313" key="8">
    <source>
        <dbReference type="Proteomes" id="UP000018445"/>
    </source>
</evidence>
<dbReference type="GO" id="GO:0015074">
    <property type="term" value="P:DNA integration"/>
    <property type="evidence" value="ECO:0007669"/>
    <property type="project" value="UniProtKB-KW"/>
</dbReference>
<evidence type="ECO:0000256" key="2">
    <source>
        <dbReference type="ARBA" id="ARBA00023125"/>
    </source>
</evidence>
<organism evidence="7 8">
    <name type="scientific">Acinetobacter venetianus (strain ATCC 31012 / DSM 23050 / BCRC 14357 / CCUG 45561 / CIP 110063 / KCTC 2702 / LMG 19082 / RAG-1)</name>
    <dbReference type="NCBI Taxonomy" id="1191460"/>
    <lineage>
        <taxon>Bacteria</taxon>
        <taxon>Pseudomonadati</taxon>
        <taxon>Pseudomonadota</taxon>
        <taxon>Gammaproteobacteria</taxon>
        <taxon>Moraxellales</taxon>
        <taxon>Moraxellaceae</taxon>
        <taxon>Acinetobacter</taxon>
    </lineage>
</organism>
<dbReference type="PANTHER" id="PTHR34605:SF3">
    <property type="entry name" value="P CELL-TYPE AGGLUTINATION PROTEIN MAP4-LIKE-RELATED"/>
    <property type="match status" value="1"/>
</dbReference>
<dbReference type="RefSeq" id="WP_004879495.1">
    <property type="nucleotide sequence ID" value="NZ_AKIQ01000025.1"/>
</dbReference>
<dbReference type="OrthoDB" id="5914130at2"/>
<dbReference type="Gene3D" id="1.10.150.130">
    <property type="match status" value="1"/>
</dbReference>
<dbReference type="GeneID" id="58194780"/>
<dbReference type="GO" id="GO:0006310">
    <property type="term" value="P:DNA recombination"/>
    <property type="evidence" value="ECO:0007669"/>
    <property type="project" value="UniProtKB-KW"/>
</dbReference>
<keyword evidence="8" id="KW-1185">Reference proteome</keyword>
<dbReference type="InterPro" id="IPR044068">
    <property type="entry name" value="CB"/>
</dbReference>
<evidence type="ECO:0000256" key="3">
    <source>
        <dbReference type="ARBA" id="ARBA00023172"/>
    </source>
</evidence>
<dbReference type="InterPro" id="IPR002104">
    <property type="entry name" value="Integrase_catalytic"/>
</dbReference>
<evidence type="ECO:0000259" key="6">
    <source>
        <dbReference type="PROSITE" id="PS51900"/>
    </source>
</evidence>
<evidence type="ECO:0000256" key="4">
    <source>
        <dbReference type="PROSITE-ProRule" id="PRU01248"/>
    </source>
</evidence>